<dbReference type="AlphaFoldDB" id="A0A370FG05"/>
<organism evidence="4 5">
    <name type="scientific">Pseudacidovorax intermedius</name>
    <dbReference type="NCBI Taxonomy" id="433924"/>
    <lineage>
        <taxon>Bacteria</taxon>
        <taxon>Pseudomonadati</taxon>
        <taxon>Pseudomonadota</taxon>
        <taxon>Betaproteobacteria</taxon>
        <taxon>Burkholderiales</taxon>
        <taxon>Comamonadaceae</taxon>
        <taxon>Pseudacidovorax</taxon>
    </lineage>
</organism>
<dbReference type="InterPro" id="IPR002110">
    <property type="entry name" value="Ankyrin_rpt"/>
</dbReference>
<name>A0A370FG05_9BURK</name>
<keyword evidence="5" id="KW-1185">Reference proteome</keyword>
<dbReference type="PANTHER" id="PTHR24198:SF165">
    <property type="entry name" value="ANKYRIN REPEAT-CONTAINING PROTEIN-RELATED"/>
    <property type="match status" value="1"/>
</dbReference>
<keyword evidence="2 3" id="KW-0040">ANK repeat</keyword>
<comment type="caution">
    <text evidence="4">The sequence shown here is derived from an EMBL/GenBank/DDBJ whole genome shotgun (WGS) entry which is preliminary data.</text>
</comment>
<dbReference type="PROSITE" id="PS50088">
    <property type="entry name" value="ANK_REPEAT"/>
    <property type="match status" value="1"/>
</dbReference>
<evidence type="ECO:0000256" key="1">
    <source>
        <dbReference type="ARBA" id="ARBA00022737"/>
    </source>
</evidence>
<reference evidence="4 5" key="1">
    <citation type="submission" date="2018-07" db="EMBL/GenBank/DDBJ databases">
        <title>Genomic Encyclopedia of Type Strains, Phase IV (KMG-IV): sequencing the most valuable type-strain genomes for metagenomic binning, comparative biology and taxonomic classification.</title>
        <authorList>
            <person name="Goeker M."/>
        </authorList>
    </citation>
    <scope>NUCLEOTIDE SEQUENCE [LARGE SCALE GENOMIC DNA]</scope>
    <source>
        <strain evidence="4 5">DSM 21352</strain>
    </source>
</reference>
<sequence>MQSLPPRPDIGHLKKQAKTLLADYRRGLPAALQRFRAGLPAARGRDDAALAAQSLRLHDAQSCIAREHGFGSWADLLHFVEARRTLHDDPQAALLHWLRLVYAGDVAGSTNASRPAVAARLLAEYPALVAGSDPWLACAIGDEAALRAATQRDPSWVHQPGGLLRLPPLVAVTHSGLARVPGFAEGLRACVAWLLAAGASANQSVGSRWPPASLHAPDESLRLSALYGAAGQAGDAAMTKQLLDAGAQPDDGESLYHALDTPACARLLLEAGATIAGTNAIYRALDLDDPQPLQLLLAHGGNPNEPPPGPPTSDWGTPLLWAIRRRRSVAHVQALIDAGARTDVRTPDGVTARVLALRFGLPEIAALPALAASGRPGGDDLDTVEAFVAACARGDTPCALALQRAEPDVLARLDDAQRRLLPELAADGCDAAVRAMVACGWPLEVRGGDIDGSALNQAVFRGDAALVRLLLENGADWRAPHGFGDDVRGSLSWASLNTPSGEGDWADCAQALLDHGMPVARPDPAGSDAVLIDGRRYLFTDEVRAVLLGTVARTG</sequence>
<dbReference type="PANTHER" id="PTHR24198">
    <property type="entry name" value="ANKYRIN REPEAT AND PROTEIN KINASE DOMAIN-CONTAINING PROTEIN"/>
    <property type="match status" value="1"/>
</dbReference>
<protein>
    <submittedName>
        <fullName evidence="4">Uncharacterized protein</fullName>
    </submittedName>
</protein>
<dbReference type="Gene3D" id="1.25.40.20">
    <property type="entry name" value="Ankyrin repeat-containing domain"/>
    <property type="match status" value="2"/>
</dbReference>
<dbReference type="EMBL" id="QQAV01000005">
    <property type="protein sequence ID" value="RDI24243.1"/>
    <property type="molecule type" value="Genomic_DNA"/>
</dbReference>
<evidence type="ECO:0000256" key="2">
    <source>
        <dbReference type="ARBA" id="ARBA00023043"/>
    </source>
</evidence>
<dbReference type="PROSITE" id="PS50297">
    <property type="entry name" value="ANK_REP_REGION"/>
    <property type="match status" value="1"/>
</dbReference>
<dbReference type="OrthoDB" id="127805at2"/>
<evidence type="ECO:0000313" key="5">
    <source>
        <dbReference type="Proteomes" id="UP000255265"/>
    </source>
</evidence>
<evidence type="ECO:0000313" key="4">
    <source>
        <dbReference type="EMBL" id="RDI24243.1"/>
    </source>
</evidence>
<feature type="repeat" description="ANK" evidence="3">
    <location>
        <begin position="450"/>
        <end position="482"/>
    </location>
</feature>
<dbReference type="SMART" id="SM00248">
    <property type="entry name" value="ANK"/>
    <property type="match status" value="5"/>
</dbReference>
<dbReference type="InterPro" id="IPR036770">
    <property type="entry name" value="Ankyrin_rpt-contain_sf"/>
</dbReference>
<gene>
    <name evidence="4" type="ORF">DFR41_105158</name>
</gene>
<evidence type="ECO:0000256" key="3">
    <source>
        <dbReference type="PROSITE-ProRule" id="PRU00023"/>
    </source>
</evidence>
<dbReference type="Proteomes" id="UP000255265">
    <property type="component" value="Unassembled WGS sequence"/>
</dbReference>
<proteinExistence type="predicted"/>
<dbReference type="RefSeq" id="WP_114803241.1">
    <property type="nucleotide sequence ID" value="NZ_QQAV01000005.1"/>
</dbReference>
<keyword evidence="1" id="KW-0677">Repeat</keyword>
<accession>A0A370FG05</accession>
<dbReference type="SUPFAM" id="SSF48403">
    <property type="entry name" value="Ankyrin repeat"/>
    <property type="match status" value="2"/>
</dbReference>